<dbReference type="SMART" id="SM00725">
    <property type="entry name" value="NEAT"/>
    <property type="match status" value="1"/>
</dbReference>
<evidence type="ECO:0000256" key="1">
    <source>
        <dbReference type="ARBA" id="ARBA00004196"/>
    </source>
</evidence>
<feature type="domain" description="NEAT" evidence="5">
    <location>
        <begin position="53"/>
        <end position="196"/>
    </location>
</feature>
<accession>A0A4R2K6L5</accession>
<dbReference type="OrthoDB" id="1929775at2"/>
<evidence type="ECO:0000256" key="4">
    <source>
        <dbReference type="SAM" id="SignalP"/>
    </source>
</evidence>
<dbReference type="Proteomes" id="UP000294919">
    <property type="component" value="Unassembled WGS sequence"/>
</dbReference>
<dbReference type="GO" id="GO:0030313">
    <property type="term" value="C:cell envelope"/>
    <property type="evidence" value="ECO:0007669"/>
    <property type="project" value="UniProtKB-SubCell"/>
</dbReference>
<name>A0A4R2K6L5_9FIRM</name>
<feature type="compositionally biased region" description="Polar residues" evidence="3">
    <location>
        <begin position="201"/>
        <end position="210"/>
    </location>
</feature>
<dbReference type="Gene3D" id="2.60.40.1850">
    <property type="match status" value="1"/>
</dbReference>
<dbReference type="EMBL" id="SLWV01000037">
    <property type="protein sequence ID" value="TCO68921.1"/>
    <property type="molecule type" value="Genomic_DNA"/>
</dbReference>
<dbReference type="SUPFAM" id="SSF158911">
    <property type="entry name" value="NEAT domain-like"/>
    <property type="match status" value="1"/>
</dbReference>
<organism evidence="6 7">
    <name type="scientific">Marinisporobacter balticus</name>
    <dbReference type="NCBI Taxonomy" id="2018667"/>
    <lineage>
        <taxon>Bacteria</taxon>
        <taxon>Bacillati</taxon>
        <taxon>Bacillota</taxon>
        <taxon>Clostridia</taxon>
        <taxon>Peptostreptococcales</taxon>
        <taxon>Thermotaleaceae</taxon>
        <taxon>Marinisporobacter</taxon>
    </lineage>
</organism>
<evidence type="ECO:0000313" key="7">
    <source>
        <dbReference type="Proteomes" id="UP000294919"/>
    </source>
</evidence>
<proteinExistence type="predicted"/>
<dbReference type="CDD" id="cd06920">
    <property type="entry name" value="NEAT"/>
    <property type="match status" value="1"/>
</dbReference>
<comment type="subcellular location">
    <subcellularLocation>
        <location evidence="1">Cell envelope</location>
    </subcellularLocation>
</comment>
<feature type="signal peptide" evidence="4">
    <location>
        <begin position="1"/>
        <end position="27"/>
    </location>
</feature>
<evidence type="ECO:0000259" key="5">
    <source>
        <dbReference type="PROSITE" id="PS50978"/>
    </source>
</evidence>
<feature type="region of interest" description="Disordered" evidence="3">
    <location>
        <begin position="191"/>
        <end position="210"/>
    </location>
</feature>
<dbReference type="RefSeq" id="WP_132247918.1">
    <property type="nucleotide sequence ID" value="NZ_SLWV01000037.1"/>
</dbReference>
<evidence type="ECO:0000256" key="3">
    <source>
        <dbReference type="SAM" id="MobiDB-lite"/>
    </source>
</evidence>
<feature type="chain" id="PRO_5020711915" evidence="4">
    <location>
        <begin position="28"/>
        <end position="210"/>
    </location>
</feature>
<comment type="caution">
    <text evidence="6">The sequence shown here is derived from an EMBL/GenBank/DDBJ whole genome shotgun (WGS) entry which is preliminary data.</text>
</comment>
<evidence type="ECO:0000256" key="2">
    <source>
        <dbReference type="ARBA" id="ARBA00022729"/>
    </source>
</evidence>
<sequence>MKNKLLILSTAVFVAGCLVASPLQASAEGMKTIESQGPSQTEKTVIKGEQEPLKVGKYTVSVYALKADKDELSMAGQYMDKTAILEVVKDEKDKNKNKEYLSINLRRTDWMQNRKVMINGKEVEHISKLLKTYEEKNNLEENKTDHTLLFEIPKVDASIKLGMNVIPMGNAAVQFRVDLQDNITKLEINETKDQGKIKRNPVQNNSENKN</sequence>
<dbReference type="AlphaFoldDB" id="A0A4R2K6L5"/>
<reference evidence="6 7" key="1">
    <citation type="submission" date="2019-03" db="EMBL/GenBank/DDBJ databases">
        <title>Genomic Encyclopedia of Type Strains, Phase IV (KMG-IV): sequencing the most valuable type-strain genomes for metagenomic binning, comparative biology and taxonomic classification.</title>
        <authorList>
            <person name="Goeker M."/>
        </authorList>
    </citation>
    <scope>NUCLEOTIDE SEQUENCE [LARGE SCALE GENOMIC DNA]</scope>
    <source>
        <strain evidence="6 7">DSM 102940</strain>
    </source>
</reference>
<dbReference type="Pfam" id="PF05031">
    <property type="entry name" value="NEAT"/>
    <property type="match status" value="1"/>
</dbReference>
<dbReference type="InterPro" id="IPR006635">
    <property type="entry name" value="NEAT_dom"/>
</dbReference>
<gene>
    <name evidence="6" type="ORF">EV214_13713</name>
</gene>
<protein>
    <submittedName>
        <fullName evidence="6">Iron transport-associated protein</fullName>
    </submittedName>
</protein>
<keyword evidence="2 4" id="KW-0732">Signal</keyword>
<keyword evidence="7" id="KW-1185">Reference proteome</keyword>
<dbReference type="PROSITE" id="PS50978">
    <property type="entry name" value="NEAT"/>
    <property type="match status" value="1"/>
</dbReference>
<dbReference type="InterPro" id="IPR037250">
    <property type="entry name" value="NEAT_dom_sf"/>
</dbReference>
<dbReference type="PROSITE" id="PS51257">
    <property type="entry name" value="PROKAR_LIPOPROTEIN"/>
    <property type="match status" value="1"/>
</dbReference>
<evidence type="ECO:0000313" key="6">
    <source>
        <dbReference type="EMBL" id="TCO68921.1"/>
    </source>
</evidence>